<evidence type="ECO:0000313" key="3">
    <source>
        <dbReference type="Proteomes" id="UP000316962"/>
    </source>
</evidence>
<keyword evidence="3" id="KW-1185">Reference proteome</keyword>
<feature type="coiled-coil region" evidence="1">
    <location>
        <begin position="124"/>
        <end position="158"/>
    </location>
</feature>
<accession>A0A514CTT8</accession>
<organism evidence="2 3">
    <name type="scientific">Achromobacter phage vB_AxyP_19-32_Axy09</name>
    <dbReference type="NCBI Taxonomy" id="2591040"/>
    <lineage>
        <taxon>Viruses</taxon>
        <taxon>Duplodnaviria</taxon>
        <taxon>Heunggongvirae</taxon>
        <taxon>Uroviricota</taxon>
        <taxon>Caudoviricetes</taxon>
        <taxon>Autographivirales</taxon>
        <taxon>Autoscriptoviridae</taxon>
        <taxon>Axyvirus</taxon>
        <taxon>Axyvirus 1932Axy09</taxon>
    </lineage>
</organism>
<gene>
    <name evidence="2" type="ORF">Axy09_015</name>
</gene>
<name>A0A514CTT8_9CAUD</name>
<proteinExistence type="predicted"/>
<reference evidence="2 3" key="1">
    <citation type="submission" date="2019-05" db="EMBL/GenBank/DDBJ databases">
        <title>Complete genome sequence of sixteen phages from Abidjan, cote d'Ivoire, isolated on a single strain of Achromobacter xylosoxidans.</title>
        <authorList>
            <person name="Essoh C."/>
            <person name="Vernadet J.-P."/>
            <person name="Vergnaud G."/>
            <person name="Pourcel C."/>
        </authorList>
    </citation>
    <scope>NUCLEOTIDE SEQUENCE [LARGE SCALE GENOMIC DNA]</scope>
</reference>
<evidence type="ECO:0000256" key="1">
    <source>
        <dbReference type="SAM" id="Coils"/>
    </source>
</evidence>
<dbReference type="EMBL" id="MK962628">
    <property type="protein sequence ID" value="QDH83882.1"/>
    <property type="molecule type" value="Genomic_DNA"/>
</dbReference>
<keyword evidence="1" id="KW-0175">Coiled coil</keyword>
<sequence>MQNTAPTFDAASLRAQGIDETIIAAMLAQQNARPASAVDASGQPVLAGGAPAPAPVVTPPPAVDPVAVAAQQAGQPVVDSGGTAPVAAQPDAAAAPTAAVAAAAPVAQPAPATEAAPKPELTQREKLEAALASAEAALVKARERVEKARQNLDALTIVDRIQVGVLVEFEFGRASTKRLILGRVHAAEDGVYAIFHGEGVQASITTVPLSAIKRIVEEA</sequence>
<evidence type="ECO:0000313" key="2">
    <source>
        <dbReference type="EMBL" id="QDH83882.1"/>
    </source>
</evidence>
<dbReference type="Proteomes" id="UP000316962">
    <property type="component" value="Segment"/>
</dbReference>
<protein>
    <submittedName>
        <fullName evidence="2">Uncharacterized protein</fullName>
    </submittedName>
</protein>